<protein>
    <submittedName>
        <fullName evidence="1">RNA-directed DNA polymerase (Reverse transcriptase)</fullName>
    </submittedName>
</protein>
<reference evidence="1 2" key="1">
    <citation type="journal article" date="2014" name="Am. J. Bot.">
        <title>Genome assembly and annotation for red clover (Trifolium pratense; Fabaceae).</title>
        <authorList>
            <person name="Istvanek J."/>
            <person name="Jaros M."/>
            <person name="Krenek A."/>
            <person name="Repkova J."/>
        </authorList>
    </citation>
    <scope>NUCLEOTIDE SEQUENCE [LARGE SCALE GENOMIC DNA]</scope>
    <source>
        <strain evidence="2">cv. Tatra</strain>
        <tissue evidence="1">Young leaves</tissue>
    </source>
</reference>
<dbReference type="Proteomes" id="UP000236291">
    <property type="component" value="Unassembled WGS sequence"/>
</dbReference>
<evidence type="ECO:0000313" key="2">
    <source>
        <dbReference type="Proteomes" id="UP000236291"/>
    </source>
</evidence>
<dbReference type="GO" id="GO:0003964">
    <property type="term" value="F:RNA-directed DNA polymerase activity"/>
    <property type="evidence" value="ECO:0007669"/>
    <property type="project" value="UniProtKB-KW"/>
</dbReference>
<keyword evidence="1" id="KW-0808">Transferase</keyword>
<evidence type="ECO:0000313" key="1">
    <source>
        <dbReference type="EMBL" id="PNX87940.1"/>
    </source>
</evidence>
<accession>A0A2K3MAY2</accession>
<dbReference type="AlphaFoldDB" id="A0A2K3MAY2"/>
<gene>
    <name evidence="1" type="ORF">L195_g044040</name>
</gene>
<keyword evidence="1" id="KW-0695">RNA-directed DNA polymerase</keyword>
<organism evidence="1 2">
    <name type="scientific">Trifolium pratense</name>
    <name type="common">Red clover</name>
    <dbReference type="NCBI Taxonomy" id="57577"/>
    <lineage>
        <taxon>Eukaryota</taxon>
        <taxon>Viridiplantae</taxon>
        <taxon>Streptophyta</taxon>
        <taxon>Embryophyta</taxon>
        <taxon>Tracheophyta</taxon>
        <taxon>Spermatophyta</taxon>
        <taxon>Magnoliopsida</taxon>
        <taxon>eudicotyledons</taxon>
        <taxon>Gunneridae</taxon>
        <taxon>Pentapetalae</taxon>
        <taxon>rosids</taxon>
        <taxon>fabids</taxon>
        <taxon>Fabales</taxon>
        <taxon>Fabaceae</taxon>
        <taxon>Papilionoideae</taxon>
        <taxon>50 kb inversion clade</taxon>
        <taxon>NPAAA clade</taxon>
        <taxon>Hologalegina</taxon>
        <taxon>IRL clade</taxon>
        <taxon>Trifolieae</taxon>
        <taxon>Trifolium</taxon>
    </lineage>
</organism>
<sequence>MTDGHSLMNHSTQQIVDTTLTVKNTLTDTGEWNIDFLIANLPLTTVNQLVAIPTPKDTDGPDSLGWSGTNTRQFTVQSAYNLQQGDYPSIDGNWESIWSWKGPHRIQTFMWIGAHERLTAIWQVDQSVVE</sequence>
<keyword evidence="1" id="KW-0548">Nucleotidyltransferase</keyword>
<dbReference type="EMBL" id="ASHM01055186">
    <property type="protein sequence ID" value="PNX87940.1"/>
    <property type="molecule type" value="Genomic_DNA"/>
</dbReference>
<comment type="caution">
    <text evidence="1">The sequence shown here is derived from an EMBL/GenBank/DDBJ whole genome shotgun (WGS) entry which is preliminary data.</text>
</comment>
<name>A0A2K3MAY2_TRIPR</name>
<proteinExistence type="predicted"/>
<reference evidence="1 2" key="2">
    <citation type="journal article" date="2017" name="Front. Plant Sci.">
        <title>Gene Classification and Mining of Molecular Markers Useful in Red Clover (Trifolium pratense) Breeding.</title>
        <authorList>
            <person name="Istvanek J."/>
            <person name="Dluhosova J."/>
            <person name="Dluhos P."/>
            <person name="Patkova L."/>
            <person name="Nedelnik J."/>
            <person name="Repkova J."/>
        </authorList>
    </citation>
    <scope>NUCLEOTIDE SEQUENCE [LARGE SCALE GENOMIC DNA]</scope>
    <source>
        <strain evidence="2">cv. Tatra</strain>
        <tissue evidence="1">Young leaves</tissue>
    </source>
</reference>